<dbReference type="Proteomes" id="UP000238350">
    <property type="component" value="Unassembled WGS sequence"/>
</dbReference>
<gene>
    <name evidence="2" type="ORF">B9G98_00190</name>
</gene>
<dbReference type="STRING" id="45607.A0A2T0FC77"/>
<organism evidence="2 3">
    <name type="scientific">Wickerhamiella sorbophila</name>
    <dbReference type="NCBI Taxonomy" id="45607"/>
    <lineage>
        <taxon>Eukaryota</taxon>
        <taxon>Fungi</taxon>
        <taxon>Dikarya</taxon>
        <taxon>Ascomycota</taxon>
        <taxon>Saccharomycotina</taxon>
        <taxon>Dipodascomycetes</taxon>
        <taxon>Dipodascales</taxon>
        <taxon>Trichomonascaceae</taxon>
        <taxon>Wickerhamiella</taxon>
    </lineage>
</organism>
<accession>A0A2T0FC77</accession>
<evidence type="ECO:0000313" key="3">
    <source>
        <dbReference type="Proteomes" id="UP000238350"/>
    </source>
</evidence>
<name>A0A2T0FC77_9ASCO</name>
<dbReference type="RefSeq" id="XP_024662516.1">
    <property type="nucleotide sequence ID" value="XM_024806748.1"/>
</dbReference>
<reference evidence="2 3" key="1">
    <citation type="submission" date="2017-04" db="EMBL/GenBank/DDBJ databases">
        <title>Genome sequencing of [Candida] sorbophila.</title>
        <authorList>
            <person name="Ahn J.O."/>
        </authorList>
    </citation>
    <scope>NUCLEOTIDE SEQUENCE [LARGE SCALE GENOMIC DNA]</scope>
    <source>
        <strain evidence="2 3">DS02</strain>
    </source>
</reference>
<sequence length="522" mass="58561">MLRFTAVPPRVPALMGRVRLALKSDLAAEQTVAEALDQTTTSTLRPRPAKSNNQGQASTPIREALEPYKDLKRQSKVNGCLELVDVREIMSIYRKFRESSEEPIPASDVVHAILSTLRLRMVVLRPLISTKRHNVVNEQNPELKGYLEEIVEDILAGKAYLSTFALTYLLTAFGTLNCHAEATKVWRQLSEQDQLPAGLSSRVKDPKVVGSFIRFADPQSVSLDEIELTYEDTVRSRGHHVLLDDALATSYLRYGESVKAAELYAHMCRNYPVKKWEETFSRLHNRILTESQDAELSAAFFESAVSDESRIRLHPSSVSKYLEQVATATSDPMQIVNIYRQAVERFSTKANHVAPVQFQILTSTAVRFLLDMYKTDSAEARETLGKLLPLDSSPVVALNTLLSFMSKRWPTSTYIEDLMAAISRQGPLRVDSIRVFLNASQHLASTPLAAIEDLWTQRKAHIEHIDKFDLLALAQACNQPDRAEFFKKELSAARDAGASQETLKFVESRIGRCEHVAAVMST</sequence>
<feature type="compositionally biased region" description="Polar residues" evidence="1">
    <location>
        <begin position="37"/>
        <end position="59"/>
    </location>
</feature>
<dbReference type="EMBL" id="NDIQ01000001">
    <property type="protein sequence ID" value="PRT52570.1"/>
    <property type="molecule type" value="Genomic_DNA"/>
</dbReference>
<dbReference type="AlphaFoldDB" id="A0A2T0FC77"/>
<proteinExistence type="predicted"/>
<evidence type="ECO:0000256" key="1">
    <source>
        <dbReference type="SAM" id="MobiDB-lite"/>
    </source>
</evidence>
<evidence type="ECO:0000313" key="2">
    <source>
        <dbReference type="EMBL" id="PRT52570.1"/>
    </source>
</evidence>
<comment type="caution">
    <text evidence="2">The sequence shown here is derived from an EMBL/GenBank/DDBJ whole genome shotgun (WGS) entry which is preliminary data.</text>
</comment>
<keyword evidence="3" id="KW-1185">Reference proteome</keyword>
<feature type="region of interest" description="Disordered" evidence="1">
    <location>
        <begin position="37"/>
        <end position="63"/>
    </location>
</feature>
<protein>
    <submittedName>
        <fullName evidence="2">Protein RMD9, mitochondrial</fullName>
    </submittedName>
</protein>
<dbReference type="GeneID" id="36513939"/>